<keyword evidence="2" id="KW-1133">Transmembrane helix</keyword>
<dbReference type="GO" id="GO:0004190">
    <property type="term" value="F:aspartic-type endopeptidase activity"/>
    <property type="evidence" value="ECO:0007669"/>
    <property type="project" value="InterPro"/>
</dbReference>
<dbReference type="Proteomes" id="UP000784435">
    <property type="component" value="Unassembled WGS sequence"/>
</dbReference>
<protein>
    <submittedName>
        <fullName evidence="4">A24 family peptidase</fullName>
    </submittedName>
</protein>
<feature type="non-terminal residue" evidence="4">
    <location>
        <position position="178"/>
    </location>
</feature>
<evidence type="ECO:0000259" key="3">
    <source>
        <dbReference type="Pfam" id="PF01478"/>
    </source>
</evidence>
<feature type="transmembrane region" description="Helical" evidence="2">
    <location>
        <begin position="60"/>
        <end position="78"/>
    </location>
</feature>
<evidence type="ECO:0000256" key="2">
    <source>
        <dbReference type="SAM" id="Phobius"/>
    </source>
</evidence>
<dbReference type="Gene3D" id="1.20.120.1220">
    <property type="match status" value="1"/>
</dbReference>
<evidence type="ECO:0000256" key="1">
    <source>
        <dbReference type="SAM" id="MobiDB-lite"/>
    </source>
</evidence>
<sequence length="178" mass="18337">MSAHADRTHPSPEAAAQSQPEVQSQPGVQSQADAQLQPDDQSQTEPFQWRIFRQEPPSRIAVSAAVGIGIALALVQIALHGWGFAGLVPLVLLSAAGPLIALVDGRERRIPDLLSLPLAAASVGGVIAHSSLVGDWATGGRALLGMVVLTAVFFVLAIVSRGDFGLGDVKLGATLGAV</sequence>
<organism evidence="4 5">
    <name type="scientific">Brevibacterium senegalense</name>
    <dbReference type="NCBI Taxonomy" id="1033736"/>
    <lineage>
        <taxon>Bacteria</taxon>
        <taxon>Bacillati</taxon>
        <taxon>Actinomycetota</taxon>
        <taxon>Actinomycetes</taxon>
        <taxon>Micrococcales</taxon>
        <taxon>Brevibacteriaceae</taxon>
        <taxon>Brevibacterium</taxon>
    </lineage>
</organism>
<feature type="region of interest" description="Disordered" evidence="1">
    <location>
        <begin position="1"/>
        <end position="40"/>
    </location>
</feature>
<feature type="compositionally biased region" description="Polar residues" evidence="1">
    <location>
        <begin position="16"/>
        <end position="40"/>
    </location>
</feature>
<feature type="transmembrane region" description="Helical" evidence="2">
    <location>
        <begin position="84"/>
        <end position="103"/>
    </location>
</feature>
<keyword evidence="2" id="KW-0812">Transmembrane</keyword>
<feature type="transmembrane region" description="Helical" evidence="2">
    <location>
        <begin position="142"/>
        <end position="160"/>
    </location>
</feature>
<name>A0A921ME73_9MICO</name>
<dbReference type="Pfam" id="PF01478">
    <property type="entry name" value="Peptidase_A24"/>
    <property type="match status" value="1"/>
</dbReference>
<reference evidence="4" key="2">
    <citation type="submission" date="2021-09" db="EMBL/GenBank/DDBJ databases">
        <authorList>
            <person name="Gilroy R."/>
        </authorList>
    </citation>
    <scope>NUCLEOTIDE SEQUENCE</scope>
    <source>
        <strain evidence="4">ChiGjej5B5-7349</strain>
    </source>
</reference>
<comment type="caution">
    <text evidence="4">The sequence shown here is derived from an EMBL/GenBank/DDBJ whole genome shotgun (WGS) entry which is preliminary data.</text>
</comment>
<gene>
    <name evidence="4" type="ORF">K8V08_04980</name>
</gene>
<dbReference type="InterPro" id="IPR000045">
    <property type="entry name" value="Prepilin_IV_endopep_pep"/>
</dbReference>
<dbReference type="EMBL" id="DYUK01000104">
    <property type="protein sequence ID" value="HJG79749.1"/>
    <property type="molecule type" value="Genomic_DNA"/>
</dbReference>
<feature type="compositionally biased region" description="Basic and acidic residues" evidence="1">
    <location>
        <begin position="1"/>
        <end position="10"/>
    </location>
</feature>
<dbReference type="AlphaFoldDB" id="A0A921ME73"/>
<evidence type="ECO:0000313" key="5">
    <source>
        <dbReference type="Proteomes" id="UP000784435"/>
    </source>
</evidence>
<dbReference type="GO" id="GO:0016020">
    <property type="term" value="C:membrane"/>
    <property type="evidence" value="ECO:0007669"/>
    <property type="project" value="InterPro"/>
</dbReference>
<keyword evidence="2" id="KW-0472">Membrane</keyword>
<accession>A0A921ME73</accession>
<reference evidence="4" key="1">
    <citation type="journal article" date="2021" name="PeerJ">
        <title>Extensive microbial diversity within the chicken gut microbiome revealed by metagenomics and culture.</title>
        <authorList>
            <person name="Gilroy R."/>
            <person name="Ravi A."/>
            <person name="Getino M."/>
            <person name="Pursley I."/>
            <person name="Horton D.L."/>
            <person name="Alikhan N.F."/>
            <person name="Baker D."/>
            <person name="Gharbi K."/>
            <person name="Hall N."/>
            <person name="Watson M."/>
            <person name="Adriaenssens E.M."/>
            <person name="Foster-Nyarko E."/>
            <person name="Jarju S."/>
            <person name="Secka A."/>
            <person name="Antonio M."/>
            <person name="Oren A."/>
            <person name="Chaudhuri R.R."/>
            <person name="La Ragione R."/>
            <person name="Hildebrand F."/>
            <person name="Pallen M.J."/>
        </authorList>
    </citation>
    <scope>NUCLEOTIDE SEQUENCE</scope>
    <source>
        <strain evidence="4">ChiGjej5B5-7349</strain>
    </source>
</reference>
<evidence type="ECO:0000313" key="4">
    <source>
        <dbReference type="EMBL" id="HJG79749.1"/>
    </source>
</evidence>
<feature type="domain" description="Prepilin type IV endopeptidase peptidase" evidence="3">
    <location>
        <begin position="99"/>
        <end position="178"/>
    </location>
</feature>
<feature type="transmembrane region" description="Helical" evidence="2">
    <location>
        <begin position="110"/>
        <end position="130"/>
    </location>
</feature>
<proteinExistence type="predicted"/>